<keyword evidence="1" id="KW-1133">Transmembrane helix</keyword>
<keyword evidence="1" id="KW-0472">Membrane</keyword>
<organism evidence="2">
    <name type="scientific">Arion vulgaris</name>
    <dbReference type="NCBI Taxonomy" id="1028688"/>
    <lineage>
        <taxon>Eukaryota</taxon>
        <taxon>Metazoa</taxon>
        <taxon>Spiralia</taxon>
        <taxon>Lophotrochozoa</taxon>
        <taxon>Mollusca</taxon>
        <taxon>Gastropoda</taxon>
        <taxon>Heterobranchia</taxon>
        <taxon>Euthyneura</taxon>
        <taxon>Panpulmonata</taxon>
        <taxon>Eupulmonata</taxon>
        <taxon>Stylommatophora</taxon>
        <taxon>Helicina</taxon>
        <taxon>Arionoidea</taxon>
        <taxon>Arionidae</taxon>
        <taxon>Arion</taxon>
    </lineage>
</organism>
<reference evidence="2" key="1">
    <citation type="submission" date="2014-12" db="EMBL/GenBank/DDBJ databases">
        <title>Insight into the proteome of Arion vulgaris.</title>
        <authorList>
            <person name="Aradska J."/>
            <person name="Bulat T."/>
            <person name="Smidak R."/>
            <person name="Sarate P."/>
            <person name="Gangsoo J."/>
            <person name="Sialana F."/>
            <person name="Bilban M."/>
            <person name="Lubec G."/>
        </authorList>
    </citation>
    <scope>NUCLEOTIDE SEQUENCE</scope>
    <source>
        <tissue evidence="2">Skin</tissue>
    </source>
</reference>
<dbReference type="AlphaFoldDB" id="A0A0B6YSZ4"/>
<proteinExistence type="predicted"/>
<sequence>LHKLSSTIESLQYNFEDGKKCVAILIVLNFLIEFARAATFQSTLIGLNLHVFFYMLNFATLTSSNNVLNTTLPPIFFFSCYEFR</sequence>
<accession>A0A0B6YSZ4</accession>
<feature type="non-terminal residue" evidence="2">
    <location>
        <position position="1"/>
    </location>
</feature>
<feature type="transmembrane region" description="Helical" evidence="1">
    <location>
        <begin position="21"/>
        <end position="39"/>
    </location>
</feature>
<dbReference type="EMBL" id="HACG01012026">
    <property type="protein sequence ID" value="CEK58891.1"/>
    <property type="molecule type" value="Transcribed_RNA"/>
</dbReference>
<name>A0A0B6YSZ4_9EUPU</name>
<gene>
    <name evidence="2" type="primary">ORF34499</name>
</gene>
<keyword evidence="1" id="KW-0812">Transmembrane</keyword>
<evidence type="ECO:0000256" key="1">
    <source>
        <dbReference type="SAM" id="Phobius"/>
    </source>
</evidence>
<feature type="non-terminal residue" evidence="2">
    <location>
        <position position="84"/>
    </location>
</feature>
<protein>
    <submittedName>
        <fullName evidence="2">Uncharacterized protein</fullName>
    </submittedName>
</protein>
<evidence type="ECO:0000313" key="2">
    <source>
        <dbReference type="EMBL" id="CEK58891.1"/>
    </source>
</evidence>